<dbReference type="Proteomes" id="UP001374599">
    <property type="component" value="Unassembled WGS sequence"/>
</dbReference>
<proteinExistence type="predicted"/>
<name>A0ACB5UDE1_9FIRM</name>
<reference evidence="1" key="1">
    <citation type="submission" date="2023-09" db="EMBL/GenBank/DDBJ databases">
        <title>Vallitalea sediminicola and Vallitalea maricola sp. nov., anaerobic bacteria isolated from marine sediment.</title>
        <authorList>
            <person name="Hirano S."/>
            <person name="Maeda A."/>
            <person name="Terahara T."/>
            <person name="Mori K."/>
            <person name="Hamada M."/>
            <person name="Matsumoto R."/>
            <person name="Kobayashi T."/>
        </authorList>
    </citation>
    <scope>NUCLEOTIDE SEQUENCE</scope>
    <source>
        <strain evidence="1">AN17-2</strain>
    </source>
</reference>
<evidence type="ECO:0000313" key="2">
    <source>
        <dbReference type="Proteomes" id="UP001374599"/>
    </source>
</evidence>
<evidence type="ECO:0000313" key="1">
    <source>
        <dbReference type="EMBL" id="GMQ60887.1"/>
    </source>
</evidence>
<protein>
    <submittedName>
        <fullName evidence="1">Uncharacterized protein</fullName>
    </submittedName>
</protein>
<keyword evidence="2" id="KW-1185">Reference proteome</keyword>
<organism evidence="1 2">
    <name type="scientific">Vallitalea maricola</name>
    <dbReference type="NCBI Taxonomy" id="3074433"/>
    <lineage>
        <taxon>Bacteria</taxon>
        <taxon>Bacillati</taxon>
        <taxon>Bacillota</taxon>
        <taxon>Clostridia</taxon>
        <taxon>Lachnospirales</taxon>
        <taxon>Vallitaleaceae</taxon>
        <taxon>Vallitalea</taxon>
    </lineage>
</organism>
<comment type="caution">
    <text evidence="1">The sequence shown here is derived from an EMBL/GenBank/DDBJ whole genome shotgun (WGS) entry which is preliminary data.</text>
</comment>
<sequence>MKKSYKNPFYEYGEKLSSVKELMIFSAKNYGEKAVFKYKLRNKIISKTYNELLSDVKEKSQFLVSLDLPKHHIAIIGKTSYDWIVSYLSVLYAGMVAVPIDILLSTEEYLELLERADVDLVFCDKKYLSDIEKSDSKGLKKIICINDNQVSENGITLSEKEDMSLDNAVDENKIDAEALALIVFTSGTTGKSKGVMLSQKNIIVDVMSAKRILGLDERDTSLSILPLYHTYEMTCDILLMMYYGASVCLNDSLKYMSQNLKLYKPSVLYAVPMVVESIHRTIMESAKKKNKEKILKKMLKLSSALKNVGINLSRKIFKSVLDEFGGELKLIVSGGAYLDQSYIDFFDAIGVNIVQGYGITECSPLLSANPDRFKKKYSIGCVVSCCQVKINEDERYEKVNGHMVGEILAKGDNVMLGYYKDTENTNKAFDGEWFKTGDIGWMDEDNYLYITGRVKNLIILSNGKNVSPEEIEGKISLLPVIKEVQVVSNKENNTEQIQAIIFPDELFVKENNIVDVQKYIENEVNDVNRSLPVYMQIGSVKLRDTEFPKTSTKKIKRL</sequence>
<gene>
    <name evidence="1" type="ORF">AN2V17_01140</name>
</gene>
<accession>A0ACB5UDE1</accession>
<dbReference type="EMBL" id="BTPU01000002">
    <property type="protein sequence ID" value="GMQ60887.1"/>
    <property type="molecule type" value="Genomic_DNA"/>
</dbReference>